<keyword evidence="2" id="KW-1185">Reference proteome</keyword>
<dbReference type="OrthoDB" id="1373732at2"/>
<gene>
    <name evidence="1" type="ORF">D0817_00880</name>
</gene>
<dbReference type="RefSeq" id="WP_127336500.1">
    <property type="nucleotide sequence ID" value="NZ_QWDM01000001.1"/>
</dbReference>
<dbReference type="EMBL" id="QWDM01000001">
    <property type="protein sequence ID" value="RUT72205.1"/>
    <property type="molecule type" value="Genomic_DNA"/>
</dbReference>
<dbReference type="AlphaFoldDB" id="A0A434ACX8"/>
<organism evidence="1 2">
    <name type="scientific">Flavobacterium cupreum</name>
    <dbReference type="NCBI Taxonomy" id="2133766"/>
    <lineage>
        <taxon>Bacteria</taxon>
        <taxon>Pseudomonadati</taxon>
        <taxon>Bacteroidota</taxon>
        <taxon>Flavobacteriia</taxon>
        <taxon>Flavobacteriales</taxon>
        <taxon>Flavobacteriaceae</taxon>
        <taxon>Flavobacterium</taxon>
    </lineage>
</organism>
<evidence type="ECO:0000313" key="1">
    <source>
        <dbReference type="EMBL" id="RUT72205.1"/>
    </source>
</evidence>
<reference evidence="2" key="1">
    <citation type="journal article" date="2019" name="Syst. Appl. Microbiol.">
        <title>Flavobacterium circumlabens sp. nov. and Flavobacterium cupreum sp. nov., two psychrotrophic species isolated from Antarctic environmental samples.</title>
        <authorList>
            <person name="Kralova S."/>
            <person name="Busse H.-J."/>
            <person name="Svec P."/>
            <person name="Maslanova I."/>
            <person name="Stankova E."/>
            <person name="Bartak M."/>
            <person name="Sedlacek I."/>
        </authorList>
    </citation>
    <scope>NUCLEOTIDE SEQUENCE [LARGE SCALE GENOMIC DNA]</scope>
    <source>
        <strain evidence="2">CCM 8825</strain>
    </source>
</reference>
<accession>A0A434ACX8</accession>
<comment type="caution">
    <text evidence="1">The sequence shown here is derived from an EMBL/GenBank/DDBJ whole genome shotgun (WGS) entry which is preliminary data.</text>
</comment>
<dbReference type="Proteomes" id="UP000288102">
    <property type="component" value="Unassembled WGS sequence"/>
</dbReference>
<protein>
    <submittedName>
        <fullName evidence="1">Uncharacterized protein</fullName>
    </submittedName>
</protein>
<sequence>MKTANYANNEQQVKISQDSPMYMEAYERNHIEQAYQSTKDQLLCWGETSNYMDSEFFTALERKDQGSYLY</sequence>
<proteinExistence type="predicted"/>
<evidence type="ECO:0000313" key="2">
    <source>
        <dbReference type="Proteomes" id="UP000288102"/>
    </source>
</evidence>
<name>A0A434ACX8_9FLAO</name>